<evidence type="ECO:0000259" key="3">
    <source>
        <dbReference type="Pfam" id="PF13006"/>
    </source>
</evidence>
<sequence>MDWVVAEVGCAEKRRRVLSARFTVYFVLALCLFPQADYLEVLRLVKAGEPTLRPWAGVNKSSLTRARQRLGWPVMRELFRAVARPLGKSRELFHGLRVLALDGMLLAVPDSPGNRETFGKSGSQRSPMGYPQARVVAVTECSSHAVLDAVIGGWKDSERIVSDELEAHIGAGTLVLADRGLWGLARWHRFRDRGAHLLWRIERRAARRVKDVLPDGSYLALIQANKHAKAAGTVKAPPALVRVIEYRVDGQADVIRLVTSLTDHEEYPAAELATLYARRWEIEIVFDEIKTHQRGRPVLRSQTPDGVRQEIYAHLIVHHATRDLLNEVARIAQTSAERTSFTRALHVVRRSVITPCGFPPSARDHDRLLGLAEIRWSLLPRRRSRDCPRKLKSPITRSAARHPTNLLATAAHQPSSP</sequence>
<dbReference type="Pfam" id="PF13006">
    <property type="entry name" value="Nterm_IS4"/>
    <property type="match status" value="1"/>
</dbReference>
<dbReference type="InterPro" id="IPR012337">
    <property type="entry name" value="RNaseH-like_sf"/>
</dbReference>
<evidence type="ECO:0000259" key="2">
    <source>
        <dbReference type="Pfam" id="PF01609"/>
    </source>
</evidence>
<dbReference type="NCBIfam" id="NF033592">
    <property type="entry name" value="transpos_IS4_1"/>
    <property type="match status" value="1"/>
</dbReference>
<dbReference type="PANTHER" id="PTHR37529">
    <property type="entry name" value="TRANSPOSASE INSG FOR INSERTION SEQUENCE ELEMENT IS4-RELATED"/>
    <property type="match status" value="1"/>
</dbReference>
<dbReference type="InterPro" id="IPR024473">
    <property type="entry name" value="Transposases_IS4_N"/>
</dbReference>
<dbReference type="SUPFAM" id="SSF53098">
    <property type="entry name" value="Ribonuclease H-like"/>
    <property type="match status" value="1"/>
</dbReference>
<feature type="domain" description="Transposase IS4-like" evidence="2">
    <location>
        <begin position="95"/>
        <end position="318"/>
    </location>
</feature>
<protein>
    <submittedName>
        <fullName evidence="4">IS4 family transposase</fullName>
    </submittedName>
</protein>
<accession>A0ABV8Z4Q7</accession>
<reference evidence="5" key="1">
    <citation type="journal article" date="2019" name="Int. J. Syst. Evol. Microbiol.">
        <title>The Global Catalogue of Microorganisms (GCM) 10K type strain sequencing project: providing services to taxonomists for standard genome sequencing and annotation.</title>
        <authorList>
            <consortium name="The Broad Institute Genomics Platform"/>
            <consortium name="The Broad Institute Genome Sequencing Center for Infectious Disease"/>
            <person name="Wu L."/>
            <person name="Ma J."/>
        </authorList>
    </citation>
    <scope>NUCLEOTIDE SEQUENCE [LARGE SCALE GENOMIC DNA]</scope>
    <source>
        <strain evidence="5">DT43</strain>
    </source>
</reference>
<evidence type="ECO:0000313" key="4">
    <source>
        <dbReference type="EMBL" id="MFC4470386.1"/>
    </source>
</evidence>
<gene>
    <name evidence="4" type="ORF">ACFPH6_38820</name>
</gene>
<keyword evidence="5" id="KW-1185">Reference proteome</keyword>
<feature type="region of interest" description="Disordered" evidence="1">
    <location>
        <begin position="387"/>
        <end position="417"/>
    </location>
</feature>
<dbReference type="InterPro" id="IPR002559">
    <property type="entry name" value="Transposase_11"/>
</dbReference>
<organism evidence="4 5">
    <name type="scientific">Streptomyces xiangluensis</name>
    <dbReference type="NCBI Taxonomy" id="2665720"/>
    <lineage>
        <taxon>Bacteria</taxon>
        <taxon>Bacillati</taxon>
        <taxon>Actinomycetota</taxon>
        <taxon>Actinomycetes</taxon>
        <taxon>Kitasatosporales</taxon>
        <taxon>Streptomycetaceae</taxon>
        <taxon>Streptomyces</taxon>
    </lineage>
</organism>
<feature type="domain" description="Transposase IS4 N-terminal" evidence="3">
    <location>
        <begin position="2"/>
        <end position="80"/>
    </location>
</feature>
<proteinExistence type="predicted"/>
<evidence type="ECO:0000256" key="1">
    <source>
        <dbReference type="SAM" id="MobiDB-lite"/>
    </source>
</evidence>
<dbReference type="PANTHER" id="PTHR37529:SF1">
    <property type="entry name" value="TRANSPOSASE INSG FOR INSERTION SEQUENCE ELEMENT IS4-RELATED"/>
    <property type="match status" value="1"/>
</dbReference>
<evidence type="ECO:0000313" key="5">
    <source>
        <dbReference type="Proteomes" id="UP001596012"/>
    </source>
</evidence>
<dbReference type="EMBL" id="JBHSFG010000080">
    <property type="protein sequence ID" value="MFC4470386.1"/>
    <property type="molecule type" value="Genomic_DNA"/>
</dbReference>
<comment type="caution">
    <text evidence="4">The sequence shown here is derived from an EMBL/GenBank/DDBJ whole genome shotgun (WGS) entry which is preliminary data.</text>
</comment>
<dbReference type="RefSeq" id="WP_386350974.1">
    <property type="nucleotide sequence ID" value="NZ_JBHSFG010000080.1"/>
</dbReference>
<dbReference type="Pfam" id="PF01609">
    <property type="entry name" value="DDE_Tnp_1"/>
    <property type="match status" value="1"/>
</dbReference>
<dbReference type="Proteomes" id="UP001596012">
    <property type="component" value="Unassembled WGS sequence"/>
</dbReference>
<name>A0ABV8Z4Q7_9ACTN</name>
<dbReference type="InterPro" id="IPR047952">
    <property type="entry name" value="Transpos_IS4"/>
</dbReference>